<protein>
    <submittedName>
        <fullName evidence="3">VOC family protein</fullName>
    </submittedName>
</protein>
<dbReference type="Proteomes" id="UP000681425">
    <property type="component" value="Chromosome"/>
</dbReference>
<dbReference type="Gene3D" id="3.10.180.10">
    <property type="entry name" value="2,3-Dihydroxybiphenyl 1,2-Dioxygenase, domain 1"/>
    <property type="match status" value="1"/>
</dbReference>
<dbReference type="PROSITE" id="PS51819">
    <property type="entry name" value="VOC"/>
    <property type="match status" value="1"/>
</dbReference>
<evidence type="ECO:0000313" key="3">
    <source>
        <dbReference type="EMBL" id="QUT04143.1"/>
    </source>
</evidence>
<evidence type="ECO:0000313" key="4">
    <source>
        <dbReference type="Proteomes" id="UP000681425"/>
    </source>
</evidence>
<name>A0A975K4U6_9SPHN</name>
<sequence length="153" mass="16692">MINLQRTHHIGMAVADIEKAQEQIGAALGLTFAPVRNFNPLPFWTPEKGKHEVNVFATYSIEGPTRIELVQGTGDFYHPDRSPDARHIGVWVDDLTAEAERLTAQGWTTIASADAPENGWGVIAYLAPPIPGLLVELVSTALKPVIDKWLGDA</sequence>
<organism evidence="3 4">
    <name type="scientific">Sphingobium phenoxybenzoativorans</name>
    <dbReference type="NCBI Taxonomy" id="1592790"/>
    <lineage>
        <taxon>Bacteria</taxon>
        <taxon>Pseudomonadati</taxon>
        <taxon>Pseudomonadota</taxon>
        <taxon>Alphaproteobacteria</taxon>
        <taxon>Sphingomonadales</taxon>
        <taxon>Sphingomonadaceae</taxon>
        <taxon>Sphingobium</taxon>
    </lineage>
</organism>
<feature type="domain" description="VOC" evidence="2">
    <location>
        <begin position="6"/>
        <end position="140"/>
    </location>
</feature>
<dbReference type="PANTHER" id="PTHR43048:SF3">
    <property type="entry name" value="METHYLMALONYL-COA EPIMERASE, MITOCHONDRIAL"/>
    <property type="match status" value="1"/>
</dbReference>
<dbReference type="InterPro" id="IPR037523">
    <property type="entry name" value="VOC_core"/>
</dbReference>
<dbReference type="GO" id="GO:0046872">
    <property type="term" value="F:metal ion binding"/>
    <property type="evidence" value="ECO:0007669"/>
    <property type="project" value="UniProtKB-KW"/>
</dbReference>
<keyword evidence="1" id="KW-0479">Metal-binding</keyword>
<evidence type="ECO:0000256" key="1">
    <source>
        <dbReference type="ARBA" id="ARBA00022723"/>
    </source>
</evidence>
<dbReference type="InterPro" id="IPR051785">
    <property type="entry name" value="MMCE/EMCE_epimerase"/>
</dbReference>
<keyword evidence="4" id="KW-1185">Reference proteome</keyword>
<dbReference type="AlphaFoldDB" id="A0A975K4U6"/>
<reference evidence="3" key="1">
    <citation type="submission" date="2021-04" db="EMBL/GenBank/DDBJ databases">
        <title>Isolation of p-tert-butylphenol degrading bacteria Sphingobium phenoxybenzoativorans Tas13 from active sludge.</title>
        <authorList>
            <person name="Li Y."/>
        </authorList>
    </citation>
    <scope>NUCLEOTIDE SEQUENCE</scope>
    <source>
        <strain evidence="3">Tas13</strain>
    </source>
</reference>
<gene>
    <name evidence="3" type="ORF">KFK14_13435</name>
</gene>
<dbReference type="RefSeq" id="WP_070157212.1">
    <property type="nucleotide sequence ID" value="NZ_CP073910.1"/>
</dbReference>
<dbReference type="Pfam" id="PF13669">
    <property type="entry name" value="Glyoxalase_4"/>
    <property type="match status" value="1"/>
</dbReference>
<dbReference type="OrthoDB" id="5185674at2"/>
<dbReference type="KEGG" id="spph:KFK14_13435"/>
<dbReference type="InterPro" id="IPR029068">
    <property type="entry name" value="Glyas_Bleomycin-R_OHBP_Dase"/>
</dbReference>
<evidence type="ECO:0000259" key="2">
    <source>
        <dbReference type="PROSITE" id="PS51819"/>
    </source>
</evidence>
<dbReference type="GO" id="GO:0046491">
    <property type="term" value="P:L-methylmalonyl-CoA metabolic process"/>
    <property type="evidence" value="ECO:0007669"/>
    <property type="project" value="TreeGrafter"/>
</dbReference>
<proteinExistence type="predicted"/>
<dbReference type="EMBL" id="CP073910">
    <property type="protein sequence ID" value="QUT04143.1"/>
    <property type="molecule type" value="Genomic_DNA"/>
</dbReference>
<dbReference type="SUPFAM" id="SSF54593">
    <property type="entry name" value="Glyoxalase/Bleomycin resistance protein/Dihydroxybiphenyl dioxygenase"/>
    <property type="match status" value="1"/>
</dbReference>
<dbReference type="PANTHER" id="PTHR43048">
    <property type="entry name" value="METHYLMALONYL-COA EPIMERASE"/>
    <property type="match status" value="1"/>
</dbReference>
<dbReference type="GO" id="GO:0004493">
    <property type="term" value="F:methylmalonyl-CoA epimerase activity"/>
    <property type="evidence" value="ECO:0007669"/>
    <property type="project" value="TreeGrafter"/>
</dbReference>
<accession>A0A975K4U6</accession>